<evidence type="ECO:0000313" key="3">
    <source>
        <dbReference type="Proteomes" id="UP000249794"/>
    </source>
</evidence>
<name>A0A2W4WT73_9CYAN</name>
<accession>A0A2W4WT73</accession>
<evidence type="ECO:0000313" key="2">
    <source>
        <dbReference type="EMBL" id="PZO48364.1"/>
    </source>
</evidence>
<dbReference type="Proteomes" id="UP000249794">
    <property type="component" value="Unassembled WGS sequence"/>
</dbReference>
<reference evidence="3" key="1">
    <citation type="submission" date="2018-04" db="EMBL/GenBank/DDBJ databases">
        <authorList>
            <person name="Cornet L."/>
        </authorList>
    </citation>
    <scope>NUCLEOTIDE SEQUENCE [LARGE SCALE GENOMIC DNA]</scope>
</reference>
<keyword evidence="1" id="KW-1133">Transmembrane helix</keyword>
<comment type="caution">
    <text evidence="2">The sequence shown here is derived from an EMBL/GenBank/DDBJ whole genome shotgun (WGS) entry which is preliminary data.</text>
</comment>
<dbReference type="AlphaFoldDB" id="A0A2W4WT73"/>
<feature type="transmembrane region" description="Helical" evidence="1">
    <location>
        <begin position="35"/>
        <end position="53"/>
    </location>
</feature>
<evidence type="ECO:0000256" key="1">
    <source>
        <dbReference type="SAM" id="Phobius"/>
    </source>
</evidence>
<organism evidence="2 3">
    <name type="scientific">Phormidesmis priestleyi</name>
    <dbReference type="NCBI Taxonomy" id="268141"/>
    <lineage>
        <taxon>Bacteria</taxon>
        <taxon>Bacillati</taxon>
        <taxon>Cyanobacteriota</taxon>
        <taxon>Cyanophyceae</taxon>
        <taxon>Leptolyngbyales</taxon>
        <taxon>Leptolyngbyaceae</taxon>
        <taxon>Phormidesmis</taxon>
    </lineage>
</organism>
<sequence>MDYVIGLIERNFGLIDVTLYDKKPAETSFLRKTKFFINLSQYLGVVAISISMFHNRKHLSEMP</sequence>
<gene>
    <name evidence="2" type="ORF">DCF15_17990</name>
</gene>
<reference evidence="2 3" key="2">
    <citation type="submission" date="2018-06" db="EMBL/GenBank/DDBJ databases">
        <title>Metagenomic assembly of (sub)arctic Cyanobacteria and their associated microbiome from non-axenic cultures.</title>
        <authorList>
            <person name="Baurain D."/>
        </authorList>
    </citation>
    <scope>NUCLEOTIDE SEQUENCE [LARGE SCALE GENOMIC DNA]</scope>
    <source>
        <strain evidence="2">ULC027bin1</strain>
    </source>
</reference>
<dbReference type="EMBL" id="QBMP01000240">
    <property type="protein sequence ID" value="PZO48364.1"/>
    <property type="molecule type" value="Genomic_DNA"/>
</dbReference>
<keyword evidence="1" id="KW-0472">Membrane</keyword>
<proteinExistence type="predicted"/>
<keyword evidence="1" id="KW-0812">Transmembrane</keyword>
<protein>
    <submittedName>
        <fullName evidence="2">Uncharacterized protein</fullName>
    </submittedName>
</protein>